<gene>
    <name evidence="1" type="ORF">LCGC14_1888440</name>
</gene>
<name>A0A0F9IE29_9ZZZZ</name>
<proteinExistence type="predicted"/>
<sequence length="146" mass="15762">MAKVVRLTNPAAFKRTEVQELFKSAFESNPIAEYDQVIGELVALPADPMVGMFIGAEKGKLAALCIACLPRSALTPVPSVYHFYNAGSAKLREALIAATVDFFLEAGYTRFWTINATGASDEAHAKLFRSAGEAKRIGSFLEFAIG</sequence>
<protein>
    <recommendedName>
        <fullName evidence="2">N-acetyltransferase domain-containing protein</fullName>
    </recommendedName>
</protein>
<reference evidence="1" key="1">
    <citation type="journal article" date="2015" name="Nature">
        <title>Complex archaea that bridge the gap between prokaryotes and eukaryotes.</title>
        <authorList>
            <person name="Spang A."/>
            <person name="Saw J.H."/>
            <person name="Jorgensen S.L."/>
            <person name="Zaremba-Niedzwiedzka K."/>
            <person name="Martijn J."/>
            <person name="Lind A.E."/>
            <person name="van Eijk R."/>
            <person name="Schleper C."/>
            <person name="Guy L."/>
            <person name="Ettema T.J."/>
        </authorList>
    </citation>
    <scope>NUCLEOTIDE SEQUENCE</scope>
</reference>
<organism evidence="1">
    <name type="scientific">marine sediment metagenome</name>
    <dbReference type="NCBI Taxonomy" id="412755"/>
    <lineage>
        <taxon>unclassified sequences</taxon>
        <taxon>metagenomes</taxon>
        <taxon>ecological metagenomes</taxon>
    </lineage>
</organism>
<evidence type="ECO:0000313" key="1">
    <source>
        <dbReference type="EMBL" id="KKL92060.1"/>
    </source>
</evidence>
<accession>A0A0F9IE29</accession>
<dbReference type="EMBL" id="LAZR01019568">
    <property type="protein sequence ID" value="KKL92060.1"/>
    <property type="molecule type" value="Genomic_DNA"/>
</dbReference>
<comment type="caution">
    <text evidence="1">The sequence shown here is derived from an EMBL/GenBank/DDBJ whole genome shotgun (WGS) entry which is preliminary data.</text>
</comment>
<evidence type="ECO:0008006" key="2">
    <source>
        <dbReference type="Google" id="ProtNLM"/>
    </source>
</evidence>
<dbReference type="AlphaFoldDB" id="A0A0F9IE29"/>